<dbReference type="InterPro" id="IPR041489">
    <property type="entry name" value="PDZ_6"/>
</dbReference>
<dbReference type="PROSITE" id="PS50106">
    <property type="entry name" value="PDZ"/>
    <property type="match status" value="1"/>
</dbReference>
<gene>
    <name evidence="2" type="ORF">AUP74_03120</name>
</gene>
<proteinExistence type="predicted"/>
<dbReference type="InterPro" id="IPR001478">
    <property type="entry name" value="PDZ"/>
</dbReference>
<dbReference type="RefSeq" id="WP_069948343.1">
    <property type="nucleotide sequence ID" value="NZ_CP014143.1"/>
</dbReference>
<dbReference type="AlphaFoldDB" id="A0A1C9WBG6"/>
<organism evidence="2 3">
    <name type="scientific">Microbulbifer aggregans</name>
    <dbReference type="NCBI Taxonomy" id="1769779"/>
    <lineage>
        <taxon>Bacteria</taxon>
        <taxon>Pseudomonadati</taxon>
        <taxon>Pseudomonadota</taxon>
        <taxon>Gammaproteobacteria</taxon>
        <taxon>Cellvibrionales</taxon>
        <taxon>Microbulbiferaceae</taxon>
        <taxon>Microbulbifer</taxon>
    </lineage>
</organism>
<reference evidence="3" key="1">
    <citation type="submission" date="2016-01" db="EMBL/GenBank/DDBJ databases">
        <title>Complete genome sequence of Microbulbifer sp. CCB-MM1, a halophile isolated from Matang Mangrove Forest, Perak.</title>
        <authorList>
            <person name="Moh T.H."/>
            <person name="Dinesh B."/>
            <person name="Lau N.-S."/>
            <person name="Go F."/>
            <person name="Alexander Chong S.-C."/>
        </authorList>
    </citation>
    <scope>NUCLEOTIDE SEQUENCE [LARGE SCALE GENOMIC DNA]</scope>
    <source>
        <strain evidence="3">CCB-MM1</strain>
    </source>
</reference>
<protein>
    <recommendedName>
        <fullName evidence="1">PDZ domain-containing protein</fullName>
    </recommendedName>
</protein>
<dbReference type="Pfam" id="PF17820">
    <property type="entry name" value="PDZ_6"/>
    <property type="match status" value="1"/>
</dbReference>
<dbReference type="OrthoDB" id="2356897at2"/>
<dbReference type="KEGG" id="micc:AUP74_03120"/>
<dbReference type="EMBL" id="CP014143">
    <property type="protein sequence ID" value="AOS98486.1"/>
    <property type="molecule type" value="Genomic_DNA"/>
</dbReference>
<dbReference type="Gene3D" id="2.30.42.10">
    <property type="match status" value="1"/>
</dbReference>
<dbReference type="Proteomes" id="UP000095672">
    <property type="component" value="Chromosome"/>
</dbReference>
<feature type="domain" description="PDZ" evidence="1">
    <location>
        <begin position="205"/>
        <end position="261"/>
    </location>
</feature>
<dbReference type="STRING" id="1769779.AUP74_03120"/>
<name>A0A1C9WBG6_9GAMM</name>
<dbReference type="SMART" id="SM00228">
    <property type="entry name" value="PDZ"/>
    <property type="match status" value="1"/>
</dbReference>
<dbReference type="SUPFAM" id="SSF50156">
    <property type="entry name" value="PDZ domain-like"/>
    <property type="match status" value="1"/>
</dbReference>
<keyword evidence="3" id="KW-1185">Reference proteome</keyword>
<sequence>MRSHLQRAIPIPVLLVIAAITGFLVSMPIVSTQSVGNSRPIGAATSDALEKRIAQLESTLAETRAIQENLLTLLEEVHGQQVETKRPGMLQGTVSAGASTTGQPPAATSPRKRRLGVTRKERLMDAGISQERTNYILGREWQLRYEQQQLRHQYDHLDDQSSAEAAAIARELERYDNIADMLESELSPWEYERYREAIAPRERTLITAVLEGSNAAKAGISPGDTVLSYNGVTVTDPRTMRSLLAEAVPGSSVPVVVRRQQSNLEETLYVTAGPLGVESIFSAYPPRQDSDGEAP</sequence>
<evidence type="ECO:0000313" key="2">
    <source>
        <dbReference type="EMBL" id="AOS98486.1"/>
    </source>
</evidence>
<evidence type="ECO:0000259" key="1">
    <source>
        <dbReference type="PROSITE" id="PS50106"/>
    </source>
</evidence>
<accession>A0A1C9WBG6</accession>
<evidence type="ECO:0000313" key="3">
    <source>
        <dbReference type="Proteomes" id="UP000095672"/>
    </source>
</evidence>
<dbReference type="InterPro" id="IPR036034">
    <property type="entry name" value="PDZ_sf"/>
</dbReference>